<keyword evidence="3" id="KW-0804">Transcription</keyword>
<sequence length="289" mass="33060">MKDKKSPAPQSPDTQLLVDNVVVQDMPADFHFETHMHRTVELLICLSGSLVITIHGNHHQVSAGEYMVIFPDIPHRADVPCDAPCSILQTHFHSSSFSELVDRQFPMSELVFSFELSLEKRKFFHSKSSPQLVACLEGLRSELYIAQKNAQKMLQLYLTQLNILLSRDLSAHTSNAAIYENRYLVNATTFINEHYMEKLTVNEVALTVGVSPRYLTKLFHEHLNMGVSTYITYVRISKSIDFKYLNSQYPLTDLALDMGFGSLQHFSKVFKEKMGVSPKRYFSIQTVEY</sequence>
<dbReference type="PANTHER" id="PTHR43280">
    <property type="entry name" value="ARAC-FAMILY TRANSCRIPTIONAL REGULATOR"/>
    <property type="match status" value="1"/>
</dbReference>
<dbReference type="SMART" id="SM00342">
    <property type="entry name" value="HTH_ARAC"/>
    <property type="match status" value="1"/>
</dbReference>
<proteinExistence type="predicted"/>
<dbReference type="Pfam" id="PF07883">
    <property type="entry name" value="Cupin_2"/>
    <property type="match status" value="1"/>
</dbReference>
<evidence type="ECO:0000259" key="4">
    <source>
        <dbReference type="PROSITE" id="PS01124"/>
    </source>
</evidence>
<dbReference type="InterPro" id="IPR014710">
    <property type="entry name" value="RmlC-like_jellyroll"/>
</dbReference>
<dbReference type="SUPFAM" id="SSF51215">
    <property type="entry name" value="Regulatory protein AraC"/>
    <property type="match status" value="1"/>
</dbReference>
<dbReference type="InterPro" id="IPR013096">
    <property type="entry name" value="Cupin_2"/>
</dbReference>
<keyword evidence="6" id="KW-1185">Reference proteome</keyword>
<dbReference type="InterPro" id="IPR018060">
    <property type="entry name" value="HTH_AraC"/>
</dbReference>
<evidence type="ECO:0000256" key="3">
    <source>
        <dbReference type="ARBA" id="ARBA00023163"/>
    </source>
</evidence>
<dbReference type="PROSITE" id="PS01124">
    <property type="entry name" value="HTH_ARAC_FAMILY_2"/>
    <property type="match status" value="1"/>
</dbReference>
<keyword evidence="1" id="KW-0805">Transcription regulation</keyword>
<dbReference type="SUPFAM" id="SSF46689">
    <property type="entry name" value="Homeodomain-like"/>
    <property type="match status" value="2"/>
</dbReference>
<reference evidence="5" key="1">
    <citation type="submission" date="2020-08" db="EMBL/GenBank/DDBJ databases">
        <title>Genome public.</title>
        <authorList>
            <person name="Liu C."/>
            <person name="Sun Q."/>
        </authorList>
    </citation>
    <scope>NUCLEOTIDE SEQUENCE</scope>
    <source>
        <strain evidence="5">NSJ-52</strain>
    </source>
</reference>
<dbReference type="PRINTS" id="PR00032">
    <property type="entry name" value="HTHARAC"/>
</dbReference>
<dbReference type="AlphaFoldDB" id="A0A8J6JJ98"/>
<name>A0A8J6JJ98_9FIRM</name>
<dbReference type="RefSeq" id="WP_155147072.1">
    <property type="nucleotide sequence ID" value="NZ_JACOPQ010000006.1"/>
</dbReference>
<dbReference type="Gene3D" id="2.60.120.10">
    <property type="entry name" value="Jelly Rolls"/>
    <property type="match status" value="1"/>
</dbReference>
<feature type="domain" description="HTH araC/xylS-type" evidence="4">
    <location>
        <begin position="185"/>
        <end position="284"/>
    </location>
</feature>
<dbReference type="Proteomes" id="UP000607645">
    <property type="component" value="Unassembled WGS sequence"/>
</dbReference>
<dbReference type="InterPro" id="IPR020449">
    <property type="entry name" value="Tscrpt_reg_AraC-type_HTH"/>
</dbReference>
<comment type="caution">
    <text evidence="5">The sequence shown here is derived from an EMBL/GenBank/DDBJ whole genome shotgun (WGS) entry which is preliminary data.</text>
</comment>
<evidence type="ECO:0000313" key="6">
    <source>
        <dbReference type="Proteomes" id="UP000607645"/>
    </source>
</evidence>
<dbReference type="InterPro" id="IPR037923">
    <property type="entry name" value="HTH-like"/>
</dbReference>
<dbReference type="InterPro" id="IPR009057">
    <property type="entry name" value="Homeodomain-like_sf"/>
</dbReference>
<dbReference type="GO" id="GO:0003700">
    <property type="term" value="F:DNA-binding transcription factor activity"/>
    <property type="evidence" value="ECO:0007669"/>
    <property type="project" value="InterPro"/>
</dbReference>
<evidence type="ECO:0000313" key="5">
    <source>
        <dbReference type="EMBL" id="MBC5737108.1"/>
    </source>
</evidence>
<dbReference type="GO" id="GO:0043565">
    <property type="term" value="F:sequence-specific DNA binding"/>
    <property type="evidence" value="ECO:0007669"/>
    <property type="project" value="InterPro"/>
</dbReference>
<gene>
    <name evidence="5" type="ORF">H8S62_08815</name>
</gene>
<keyword evidence="2" id="KW-0238">DNA-binding</keyword>
<protein>
    <submittedName>
        <fullName evidence="5">AraC family transcriptional regulator</fullName>
    </submittedName>
</protein>
<dbReference type="EMBL" id="JACOPQ010000006">
    <property type="protein sequence ID" value="MBC5737108.1"/>
    <property type="molecule type" value="Genomic_DNA"/>
</dbReference>
<evidence type="ECO:0000256" key="2">
    <source>
        <dbReference type="ARBA" id="ARBA00023125"/>
    </source>
</evidence>
<dbReference type="Pfam" id="PF12833">
    <property type="entry name" value="HTH_18"/>
    <property type="match status" value="1"/>
</dbReference>
<organism evidence="5 6">
    <name type="scientific">Lawsonibacter faecis</name>
    <dbReference type="NCBI Taxonomy" id="2763052"/>
    <lineage>
        <taxon>Bacteria</taxon>
        <taxon>Bacillati</taxon>
        <taxon>Bacillota</taxon>
        <taxon>Clostridia</taxon>
        <taxon>Eubacteriales</taxon>
        <taxon>Oscillospiraceae</taxon>
        <taxon>Lawsonibacter</taxon>
    </lineage>
</organism>
<dbReference type="PANTHER" id="PTHR43280:SF2">
    <property type="entry name" value="HTH-TYPE TRANSCRIPTIONAL REGULATOR EXSA"/>
    <property type="match status" value="1"/>
</dbReference>
<dbReference type="Gene3D" id="1.10.10.60">
    <property type="entry name" value="Homeodomain-like"/>
    <property type="match status" value="2"/>
</dbReference>
<accession>A0A8J6JJ98</accession>
<evidence type="ECO:0000256" key="1">
    <source>
        <dbReference type="ARBA" id="ARBA00023015"/>
    </source>
</evidence>